<comment type="caution">
    <text evidence="1">The sequence shown here is derived from an EMBL/GenBank/DDBJ whole genome shotgun (WGS) entry which is preliminary data.</text>
</comment>
<protein>
    <submittedName>
        <fullName evidence="1">Uncharacterized protein</fullName>
    </submittedName>
</protein>
<gene>
    <name evidence="1" type="ORF">UW25_C0004G0259</name>
</gene>
<proteinExistence type="predicted"/>
<evidence type="ECO:0000313" key="1">
    <source>
        <dbReference type="EMBL" id="KKT36931.1"/>
    </source>
</evidence>
<dbReference type="Proteomes" id="UP000033815">
    <property type="component" value="Unassembled WGS sequence"/>
</dbReference>
<organism evidence="1 2">
    <name type="scientific">Candidatus Nomurabacteria bacterium GW2011_GWB1_44_12</name>
    <dbReference type="NCBI Taxonomy" id="1618748"/>
    <lineage>
        <taxon>Bacteria</taxon>
        <taxon>Candidatus Nomuraibacteriota</taxon>
    </lineage>
</organism>
<evidence type="ECO:0000313" key="2">
    <source>
        <dbReference type="Proteomes" id="UP000033815"/>
    </source>
</evidence>
<reference evidence="1 2" key="1">
    <citation type="journal article" date="2015" name="Nature">
        <title>rRNA introns, odd ribosomes, and small enigmatic genomes across a large radiation of phyla.</title>
        <authorList>
            <person name="Brown C.T."/>
            <person name="Hug L.A."/>
            <person name="Thomas B.C."/>
            <person name="Sharon I."/>
            <person name="Castelle C.J."/>
            <person name="Singh A."/>
            <person name="Wilkins M.J."/>
            <person name="Williams K.H."/>
            <person name="Banfield J.F."/>
        </authorList>
    </citation>
    <scope>NUCLEOTIDE SEQUENCE [LARGE SCALE GENOMIC DNA]</scope>
</reference>
<sequence length="271" mass="29876">MRGLHIMNKQYKKIFSVLFAILVGASIVFLAWKGGDVAPTDNPSLGSNKWKDALVVIPQTYTSKTLGSTKGDIEMSTEEATTTTDVVARKLLLEYATSQAGVTTAEISDADAQSIANTLAQEVKLPHKKNYVLGDLNVSLDNSYDANLLYINTLSARLNKYVATGQKETDLTILLSAMTTRSTTTLGKLKEKEAIYQDLIKDLLAIKTPSRITQLHLRLIQDYETLRSSIVGLQSMLIDPVVGIAALAEYRVGFDDLFLTEKAYREFNFAN</sequence>
<dbReference type="AlphaFoldDB" id="A0A837IDH9"/>
<accession>A0A837IDH9</accession>
<name>A0A837IDH9_9BACT</name>
<dbReference type="EMBL" id="LCHP01000004">
    <property type="protein sequence ID" value="KKT36931.1"/>
    <property type="molecule type" value="Genomic_DNA"/>
</dbReference>